<evidence type="ECO:0000313" key="1">
    <source>
        <dbReference type="EMBL" id="TVZ06177.1"/>
    </source>
</evidence>
<dbReference type="PANTHER" id="PTHR38479:SF2">
    <property type="entry name" value="WINGED HELIX DNA-BINDING DOMAIN-CONTAINING PROTEIN"/>
    <property type="match status" value="1"/>
</dbReference>
<proteinExistence type="predicted"/>
<organism evidence="1 2">
    <name type="scientific">Trebonia kvetii</name>
    <dbReference type="NCBI Taxonomy" id="2480626"/>
    <lineage>
        <taxon>Bacteria</taxon>
        <taxon>Bacillati</taxon>
        <taxon>Actinomycetota</taxon>
        <taxon>Actinomycetes</taxon>
        <taxon>Streptosporangiales</taxon>
        <taxon>Treboniaceae</taxon>
        <taxon>Trebonia</taxon>
    </lineage>
</organism>
<comment type="caution">
    <text evidence="1">The sequence shown here is derived from an EMBL/GenBank/DDBJ whole genome shotgun (WGS) entry which is preliminary data.</text>
</comment>
<dbReference type="AlphaFoldDB" id="A0A6P2C5A4"/>
<dbReference type="Proteomes" id="UP000460272">
    <property type="component" value="Unassembled WGS sequence"/>
</dbReference>
<accession>A0A6P2C5A4</accession>
<dbReference type="PANTHER" id="PTHR38479">
    <property type="entry name" value="LMO0824 PROTEIN"/>
    <property type="match status" value="1"/>
</dbReference>
<sequence length="405" mass="42325">MAVKVSAAQRQGRLFERHRLGAPESSGSSVASVTDSLIALHATDPVTVYLSAWARIGCAAGDVDAALYADRAVVRMLGMRRTVFVVPAGLAGVVQAACTDDVAKRMRRGLVKDLAAGGVGDGDPDGWLRDVEAGVLRALAGRGGGASGAELSADEPRLRTQLVYAPDKSYGGVANITSRVLILIAAEGRTIRGHRKGGWTSGQFQWFLPAAWLQHDAAPSGDPGAGLGAGLDAGAARIELARRWLHVFGPAPVSDLQWWAGWTGAQTKAALDGLPVTEVDLDGQAGVMLADDLDFPPGAPPAAALLPALDPTPMGWQSRSWYLGPHTPTLFDRTGNIGPSVWWAGRVVGGWAQRPSGEVAYRLLEDIGADGAAAVAALAGSLETWLGTGRVTPRFRTPLERELSG</sequence>
<dbReference type="OrthoDB" id="9148135at2"/>
<dbReference type="InterPro" id="IPR009351">
    <property type="entry name" value="AlkZ-like"/>
</dbReference>
<name>A0A6P2C5A4_9ACTN</name>
<gene>
    <name evidence="1" type="ORF">EAS64_01670</name>
</gene>
<dbReference type="GO" id="GO:0003677">
    <property type="term" value="F:DNA binding"/>
    <property type="evidence" value="ECO:0007669"/>
    <property type="project" value="UniProtKB-KW"/>
</dbReference>
<evidence type="ECO:0000313" key="2">
    <source>
        <dbReference type="Proteomes" id="UP000460272"/>
    </source>
</evidence>
<keyword evidence="1" id="KW-0238">DNA-binding</keyword>
<protein>
    <submittedName>
        <fullName evidence="1">Winged helix DNA-binding domain-containing protein</fullName>
    </submittedName>
</protein>
<dbReference type="EMBL" id="RPFW01000001">
    <property type="protein sequence ID" value="TVZ06177.1"/>
    <property type="molecule type" value="Genomic_DNA"/>
</dbReference>
<keyword evidence="2" id="KW-1185">Reference proteome</keyword>
<dbReference type="Pfam" id="PF06224">
    <property type="entry name" value="AlkZ-like"/>
    <property type="match status" value="1"/>
</dbReference>
<reference evidence="1 2" key="1">
    <citation type="submission" date="2018-11" db="EMBL/GenBank/DDBJ databases">
        <title>Trebonia kvetii gen.nov., sp.nov., a novel acidophilic actinobacterium, and proposal of the new actinobacterial family Treboniaceae fam. nov.</title>
        <authorList>
            <person name="Rapoport D."/>
            <person name="Sagova-Mareckova M."/>
            <person name="Sedlacek I."/>
            <person name="Provaznik J."/>
            <person name="Kralova S."/>
            <person name="Pavlinic D."/>
            <person name="Benes V."/>
            <person name="Kopecky J."/>
        </authorList>
    </citation>
    <scope>NUCLEOTIDE SEQUENCE [LARGE SCALE GENOMIC DNA]</scope>
    <source>
        <strain evidence="1 2">15Tr583</strain>
    </source>
</reference>
<dbReference type="RefSeq" id="WP_145850931.1">
    <property type="nucleotide sequence ID" value="NZ_RPFW01000001.1"/>
</dbReference>